<dbReference type="EMBL" id="CP111022">
    <property type="protein sequence ID" value="WAR20376.1"/>
    <property type="molecule type" value="Genomic_DNA"/>
</dbReference>
<dbReference type="PANTHER" id="PTHR47113">
    <property type="entry name" value="LD09343P"/>
    <property type="match status" value="1"/>
</dbReference>
<evidence type="ECO:0000313" key="3">
    <source>
        <dbReference type="Proteomes" id="UP001164746"/>
    </source>
</evidence>
<keyword evidence="1" id="KW-1133">Transmembrane helix</keyword>
<organism evidence="2 3">
    <name type="scientific">Mya arenaria</name>
    <name type="common">Soft-shell clam</name>
    <dbReference type="NCBI Taxonomy" id="6604"/>
    <lineage>
        <taxon>Eukaryota</taxon>
        <taxon>Metazoa</taxon>
        <taxon>Spiralia</taxon>
        <taxon>Lophotrochozoa</taxon>
        <taxon>Mollusca</taxon>
        <taxon>Bivalvia</taxon>
        <taxon>Autobranchia</taxon>
        <taxon>Heteroconchia</taxon>
        <taxon>Euheterodonta</taxon>
        <taxon>Imparidentia</taxon>
        <taxon>Neoheterodontei</taxon>
        <taxon>Myida</taxon>
        <taxon>Myoidea</taxon>
        <taxon>Myidae</taxon>
        <taxon>Mya</taxon>
    </lineage>
</organism>
<evidence type="ECO:0000256" key="1">
    <source>
        <dbReference type="SAM" id="Phobius"/>
    </source>
</evidence>
<dbReference type="Proteomes" id="UP001164746">
    <property type="component" value="Chromosome 11"/>
</dbReference>
<feature type="transmembrane region" description="Helical" evidence="1">
    <location>
        <begin position="24"/>
        <end position="49"/>
    </location>
</feature>
<evidence type="ECO:0000313" key="2">
    <source>
        <dbReference type="EMBL" id="WAR20376.1"/>
    </source>
</evidence>
<keyword evidence="1" id="KW-0812">Transmembrane</keyword>
<name>A0ABY7FHZ5_MYAAR</name>
<keyword evidence="3" id="KW-1185">Reference proteome</keyword>
<gene>
    <name evidence="2" type="ORF">MAR_002214</name>
</gene>
<sequence>MERVATKMMDIATKHRQIPQSATFFFILDGFIFKGSSLLGLLLTALNVYELQQMREEHMLHRDDHPITIVEGSMGRSPNNSPVVWILGKHMETGYLTHVKTVFERLGFHVTNGEDDWDAKSHPETMWVQKNNNHRGVRIKQLDELDFESEGSFVQEFVAKPLLIDKRFLL</sequence>
<protein>
    <submittedName>
        <fullName evidence="2">TTL15-like protein</fullName>
    </submittedName>
</protein>
<dbReference type="InterPro" id="IPR053317">
    <property type="entry name" value="Tubulin_polyglutamylase"/>
</dbReference>
<proteinExistence type="predicted"/>
<dbReference type="PANTHER" id="PTHR47113:SF1">
    <property type="entry name" value="LD09343P"/>
    <property type="match status" value="1"/>
</dbReference>
<accession>A0ABY7FHZ5</accession>
<keyword evidence="1" id="KW-0472">Membrane</keyword>
<reference evidence="2" key="1">
    <citation type="submission" date="2022-11" db="EMBL/GenBank/DDBJ databases">
        <title>Centuries of genome instability and evolution in soft-shell clam transmissible cancer (bioRxiv).</title>
        <authorList>
            <person name="Hart S.F.M."/>
            <person name="Yonemitsu M.A."/>
            <person name="Giersch R.M."/>
            <person name="Beal B.F."/>
            <person name="Arriagada G."/>
            <person name="Davis B.W."/>
            <person name="Ostrander E.A."/>
            <person name="Goff S.P."/>
            <person name="Metzger M.J."/>
        </authorList>
    </citation>
    <scope>NUCLEOTIDE SEQUENCE</scope>
    <source>
        <strain evidence="2">MELC-2E11</strain>
        <tissue evidence="2">Siphon/mantle</tissue>
    </source>
</reference>